<dbReference type="AlphaFoldDB" id="A0A0B7C735"/>
<keyword evidence="3" id="KW-0677">Repeat</keyword>
<gene>
    <name evidence="8" type="primary">ORF223255</name>
</gene>
<sequence length="84" mass="9427">FMPSIPSTPTASAPATPTPTILTNSMNPVTYSLDTYAVNMARLEAASYQGIGKRANRTRFTDYQIKTLQDYFERNAYPKDDELE</sequence>
<dbReference type="InterPro" id="IPR009057">
    <property type="entry name" value="Homeodomain-like_sf"/>
</dbReference>
<feature type="domain" description="Homeobox" evidence="7">
    <location>
        <begin position="54"/>
        <end position="83"/>
    </location>
</feature>
<dbReference type="Gene3D" id="1.10.10.60">
    <property type="entry name" value="Homeodomain-like"/>
    <property type="match status" value="1"/>
</dbReference>
<dbReference type="PANTHER" id="PTHR45891">
    <property type="entry name" value="ZINC FINGER HOMEOBOX PROTEIN"/>
    <property type="match status" value="1"/>
</dbReference>
<keyword evidence="5" id="KW-0539">Nucleus</keyword>
<dbReference type="SUPFAM" id="SSF46689">
    <property type="entry name" value="Homeodomain-like"/>
    <property type="match status" value="1"/>
</dbReference>
<dbReference type="CDD" id="cd00086">
    <property type="entry name" value="homeodomain"/>
    <property type="match status" value="1"/>
</dbReference>
<comment type="subcellular location">
    <subcellularLocation>
        <location evidence="1 5">Nucleus</location>
    </subcellularLocation>
</comment>
<evidence type="ECO:0000313" key="8">
    <source>
        <dbReference type="EMBL" id="CEL00255.1"/>
    </source>
</evidence>
<dbReference type="InterPro" id="IPR001356">
    <property type="entry name" value="HD"/>
</dbReference>
<name>A0A0B7C735_9EUPU</name>
<protein>
    <recommendedName>
        <fullName evidence="7">Homeobox domain-containing protein</fullName>
    </recommendedName>
</protein>
<proteinExistence type="predicted"/>
<keyword evidence="2" id="KW-0479">Metal-binding</keyword>
<feature type="region of interest" description="Disordered" evidence="6">
    <location>
        <begin position="1"/>
        <end position="22"/>
    </location>
</feature>
<dbReference type="GO" id="GO:0005634">
    <property type="term" value="C:nucleus"/>
    <property type="evidence" value="ECO:0007669"/>
    <property type="project" value="UniProtKB-SubCell"/>
</dbReference>
<reference evidence="8" key="1">
    <citation type="submission" date="2014-12" db="EMBL/GenBank/DDBJ databases">
        <title>Insight into the proteome of Arion vulgaris.</title>
        <authorList>
            <person name="Aradska J."/>
            <person name="Bulat T."/>
            <person name="Smidak R."/>
            <person name="Sarate P."/>
            <person name="Gangsoo J."/>
            <person name="Sialana F."/>
            <person name="Bilban M."/>
            <person name="Lubec G."/>
        </authorList>
    </citation>
    <scope>NUCLEOTIDE SEQUENCE</scope>
    <source>
        <tissue evidence="8">Skin</tissue>
    </source>
</reference>
<feature type="non-terminal residue" evidence="8">
    <location>
        <position position="84"/>
    </location>
</feature>
<dbReference type="Pfam" id="PF00046">
    <property type="entry name" value="Homeodomain"/>
    <property type="match status" value="1"/>
</dbReference>
<keyword evidence="4" id="KW-0862">Zinc</keyword>
<dbReference type="InterPro" id="IPR051968">
    <property type="entry name" value="ZnFinger_Homeobox_TR"/>
</dbReference>
<feature type="non-terminal residue" evidence="8">
    <location>
        <position position="1"/>
    </location>
</feature>
<dbReference type="GO" id="GO:0000978">
    <property type="term" value="F:RNA polymerase II cis-regulatory region sequence-specific DNA binding"/>
    <property type="evidence" value="ECO:0007669"/>
    <property type="project" value="TreeGrafter"/>
</dbReference>
<evidence type="ECO:0000256" key="3">
    <source>
        <dbReference type="ARBA" id="ARBA00022737"/>
    </source>
</evidence>
<evidence type="ECO:0000259" key="7">
    <source>
        <dbReference type="Pfam" id="PF00046"/>
    </source>
</evidence>
<evidence type="ECO:0000256" key="4">
    <source>
        <dbReference type="ARBA" id="ARBA00022833"/>
    </source>
</evidence>
<evidence type="ECO:0000256" key="6">
    <source>
        <dbReference type="SAM" id="MobiDB-lite"/>
    </source>
</evidence>
<keyword evidence="5" id="KW-0371">Homeobox</keyword>
<dbReference type="GO" id="GO:0046872">
    <property type="term" value="F:metal ion binding"/>
    <property type="evidence" value="ECO:0007669"/>
    <property type="project" value="UniProtKB-KW"/>
</dbReference>
<dbReference type="GO" id="GO:0000981">
    <property type="term" value="F:DNA-binding transcription factor activity, RNA polymerase II-specific"/>
    <property type="evidence" value="ECO:0007669"/>
    <property type="project" value="TreeGrafter"/>
</dbReference>
<feature type="compositionally biased region" description="Low complexity" evidence="6">
    <location>
        <begin position="1"/>
        <end position="21"/>
    </location>
</feature>
<evidence type="ECO:0000256" key="1">
    <source>
        <dbReference type="ARBA" id="ARBA00004123"/>
    </source>
</evidence>
<dbReference type="PANTHER" id="PTHR45891:SF3">
    <property type="entry name" value="ZINC FINGER PROTEIN 2"/>
    <property type="match status" value="1"/>
</dbReference>
<accession>A0A0B7C735</accession>
<keyword evidence="5" id="KW-0238">DNA-binding</keyword>
<evidence type="ECO:0000256" key="2">
    <source>
        <dbReference type="ARBA" id="ARBA00022723"/>
    </source>
</evidence>
<dbReference type="EMBL" id="HACG01053384">
    <property type="protein sequence ID" value="CEL00255.1"/>
    <property type="molecule type" value="Transcribed_RNA"/>
</dbReference>
<evidence type="ECO:0000256" key="5">
    <source>
        <dbReference type="RuleBase" id="RU000682"/>
    </source>
</evidence>
<organism evidence="8">
    <name type="scientific">Arion vulgaris</name>
    <dbReference type="NCBI Taxonomy" id="1028688"/>
    <lineage>
        <taxon>Eukaryota</taxon>
        <taxon>Metazoa</taxon>
        <taxon>Spiralia</taxon>
        <taxon>Lophotrochozoa</taxon>
        <taxon>Mollusca</taxon>
        <taxon>Gastropoda</taxon>
        <taxon>Heterobranchia</taxon>
        <taxon>Euthyneura</taxon>
        <taxon>Panpulmonata</taxon>
        <taxon>Eupulmonata</taxon>
        <taxon>Stylommatophora</taxon>
        <taxon>Helicina</taxon>
        <taxon>Arionoidea</taxon>
        <taxon>Arionidae</taxon>
        <taxon>Arion</taxon>
    </lineage>
</organism>